<keyword evidence="1" id="KW-0472">Membrane</keyword>
<feature type="transmembrane region" description="Helical" evidence="1">
    <location>
        <begin position="61"/>
        <end position="83"/>
    </location>
</feature>
<protein>
    <recommendedName>
        <fullName evidence="4">Oxidase</fullName>
    </recommendedName>
</protein>
<reference evidence="3" key="1">
    <citation type="submission" date="2016-10" db="EMBL/GenBank/DDBJ databases">
        <authorList>
            <person name="Varghese N."/>
            <person name="Submissions S."/>
        </authorList>
    </citation>
    <scope>NUCLEOTIDE SEQUENCE [LARGE SCALE GENOMIC DNA]</scope>
    <source>
        <strain evidence="3">DSM 23317</strain>
    </source>
</reference>
<feature type="transmembrane region" description="Helical" evidence="1">
    <location>
        <begin position="119"/>
        <end position="137"/>
    </location>
</feature>
<keyword evidence="1" id="KW-1133">Transmembrane helix</keyword>
<dbReference type="Proteomes" id="UP000199527">
    <property type="component" value="Unassembled WGS sequence"/>
</dbReference>
<accession>A0A1G8W091</accession>
<feature type="transmembrane region" description="Helical" evidence="1">
    <location>
        <begin position="187"/>
        <end position="205"/>
    </location>
</feature>
<sequence>MPPKQILAFLLCRDRALRCLLYACVPALLFYALSLMTMSAAGFELMEILRDPAQQSGQSSFLGFLSNIGTWVWVSATAILVFALWCGRGRRHGELLLLMAALSSMLAIDDFFMIHDRYVNQKICYLAYALFALALVARHFRTIVSSQGFAFLLAGGLLALSIVTDLIQNRLPMDYAHVQVVEEGFKFIGAVTWLYFSGRMAAMALQPSAESAIKKPRSMAGLEETRLT</sequence>
<evidence type="ECO:0000313" key="3">
    <source>
        <dbReference type="Proteomes" id="UP000199527"/>
    </source>
</evidence>
<dbReference type="RefSeq" id="WP_176819315.1">
    <property type="nucleotide sequence ID" value="NZ_FNEM01000012.1"/>
</dbReference>
<dbReference type="AlphaFoldDB" id="A0A1G8W091"/>
<keyword evidence="3" id="KW-1185">Reference proteome</keyword>
<evidence type="ECO:0000256" key="1">
    <source>
        <dbReference type="SAM" id="Phobius"/>
    </source>
</evidence>
<organism evidence="2 3">
    <name type="scientific">Ferrimonas sediminum</name>
    <dbReference type="NCBI Taxonomy" id="718193"/>
    <lineage>
        <taxon>Bacteria</taxon>
        <taxon>Pseudomonadati</taxon>
        <taxon>Pseudomonadota</taxon>
        <taxon>Gammaproteobacteria</taxon>
        <taxon>Alteromonadales</taxon>
        <taxon>Ferrimonadaceae</taxon>
        <taxon>Ferrimonas</taxon>
    </lineage>
</organism>
<keyword evidence="1" id="KW-0812">Transmembrane</keyword>
<evidence type="ECO:0008006" key="4">
    <source>
        <dbReference type="Google" id="ProtNLM"/>
    </source>
</evidence>
<feature type="transmembrane region" description="Helical" evidence="1">
    <location>
        <begin position="20"/>
        <end position="41"/>
    </location>
</feature>
<name>A0A1G8W091_9GAMM</name>
<proteinExistence type="predicted"/>
<evidence type="ECO:0000313" key="2">
    <source>
        <dbReference type="EMBL" id="SDJ71473.1"/>
    </source>
</evidence>
<feature type="transmembrane region" description="Helical" evidence="1">
    <location>
        <begin position="149"/>
        <end position="167"/>
    </location>
</feature>
<gene>
    <name evidence="2" type="ORF">SAMN04488540_11244</name>
</gene>
<feature type="transmembrane region" description="Helical" evidence="1">
    <location>
        <begin position="95"/>
        <end position="113"/>
    </location>
</feature>
<dbReference type="EMBL" id="FNEM01000012">
    <property type="protein sequence ID" value="SDJ71473.1"/>
    <property type="molecule type" value="Genomic_DNA"/>
</dbReference>